<feature type="compositionally biased region" description="Polar residues" evidence="1">
    <location>
        <begin position="1"/>
        <end position="13"/>
    </location>
</feature>
<evidence type="ECO:0000313" key="2">
    <source>
        <dbReference type="EMBL" id="CAK5278229.1"/>
    </source>
</evidence>
<dbReference type="EMBL" id="CAVNYO010000421">
    <property type="protein sequence ID" value="CAK5278229.1"/>
    <property type="molecule type" value="Genomic_DNA"/>
</dbReference>
<sequence>MSGNNTTQPQEASSLYAPGGALDSQTTSQEYATGLYPGNASDSEAPAAVMTLQEHLELENNRLREIIEMWKDRALRWRDSFEQLQRTIRGTMSHIDDTLSISDI</sequence>
<proteinExistence type="predicted"/>
<organism evidence="2 3">
    <name type="scientific">Mycena citricolor</name>
    <dbReference type="NCBI Taxonomy" id="2018698"/>
    <lineage>
        <taxon>Eukaryota</taxon>
        <taxon>Fungi</taxon>
        <taxon>Dikarya</taxon>
        <taxon>Basidiomycota</taxon>
        <taxon>Agaricomycotina</taxon>
        <taxon>Agaricomycetes</taxon>
        <taxon>Agaricomycetidae</taxon>
        <taxon>Agaricales</taxon>
        <taxon>Marasmiineae</taxon>
        <taxon>Mycenaceae</taxon>
        <taxon>Mycena</taxon>
    </lineage>
</organism>
<evidence type="ECO:0000256" key="1">
    <source>
        <dbReference type="SAM" id="MobiDB-lite"/>
    </source>
</evidence>
<evidence type="ECO:0000313" key="3">
    <source>
        <dbReference type="Proteomes" id="UP001295794"/>
    </source>
</evidence>
<accession>A0AAD2K4C9</accession>
<keyword evidence="3" id="KW-1185">Reference proteome</keyword>
<feature type="region of interest" description="Disordered" evidence="1">
    <location>
        <begin position="1"/>
        <end position="43"/>
    </location>
</feature>
<dbReference type="AlphaFoldDB" id="A0AAD2K4C9"/>
<gene>
    <name evidence="2" type="ORF">MYCIT1_LOCUS27519</name>
</gene>
<comment type="caution">
    <text evidence="2">The sequence shown here is derived from an EMBL/GenBank/DDBJ whole genome shotgun (WGS) entry which is preliminary data.</text>
</comment>
<reference evidence="2" key="1">
    <citation type="submission" date="2023-11" db="EMBL/GenBank/DDBJ databases">
        <authorList>
            <person name="De Vega J J."/>
            <person name="De Vega J J."/>
        </authorList>
    </citation>
    <scope>NUCLEOTIDE SEQUENCE</scope>
</reference>
<dbReference type="Proteomes" id="UP001295794">
    <property type="component" value="Unassembled WGS sequence"/>
</dbReference>
<name>A0AAD2K4C9_9AGAR</name>
<protein>
    <submittedName>
        <fullName evidence="2">Uncharacterized protein</fullName>
    </submittedName>
</protein>